<gene>
    <name evidence="2" type="ORF">BGW36DRAFT_435639</name>
</gene>
<proteinExistence type="predicted"/>
<comment type="caution">
    <text evidence="2">The sequence shown here is derived from an EMBL/GenBank/DDBJ whole genome shotgun (WGS) entry which is preliminary data.</text>
</comment>
<evidence type="ECO:0000313" key="2">
    <source>
        <dbReference type="EMBL" id="KAH8705705.1"/>
    </source>
</evidence>
<evidence type="ECO:0000313" key="3">
    <source>
        <dbReference type="Proteomes" id="UP001201262"/>
    </source>
</evidence>
<sequence length="337" mass="37840">MSTERTYEVYVRNDTPDSNFQRTYFVHSKMPDVEGGGVSQAVPVVSQLSKPLSRNAQYLFDISSRFLGFVGLFKGDKGLKAGNRLYIHNSHPVVLGTKGNGTELLVKQDGDDGVSIEEYRSMSATGTFTIHCASDIKNPDAYIIGLARRINQRVVPVAAVPYSPGQMVIFTPKAQLCISRLTANEQVTVGTVIKQDKPVGQFELGHDDQVYIAEVNNGEFKGGDVQYYENPRMAPTTDCVRQRSSPSPSPGYRERGRNRYKEDVGRQRPSHRVDEYSESSESSSPSRSPPRRVFVPFGFPTRRHTYDSSVFGYQFMPVYQFGSQQAFGTSYLHPYWR</sequence>
<keyword evidence="3" id="KW-1185">Reference proteome</keyword>
<evidence type="ECO:0000256" key="1">
    <source>
        <dbReference type="SAM" id="MobiDB-lite"/>
    </source>
</evidence>
<name>A0AAD4L335_9EURO</name>
<dbReference type="Proteomes" id="UP001201262">
    <property type="component" value="Unassembled WGS sequence"/>
</dbReference>
<dbReference type="GeneID" id="70251710"/>
<dbReference type="AlphaFoldDB" id="A0AAD4L335"/>
<protein>
    <submittedName>
        <fullName evidence="2">Uncharacterized protein</fullName>
    </submittedName>
</protein>
<feature type="compositionally biased region" description="Basic and acidic residues" evidence="1">
    <location>
        <begin position="252"/>
        <end position="275"/>
    </location>
</feature>
<organism evidence="2 3">
    <name type="scientific">Talaromyces proteolyticus</name>
    <dbReference type="NCBI Taxonomy" id="1131652"/>
    <lineage>
        <taxon>Eukaryota</taxon>
        <taxon>Fungi</taxon>
        <taxon>Dikarya</taxon>
        <taxon>Ascomycota</taxon>
        <taxon>Pezizomycotina</taxon>
        <taxon>Eurotiomycetes</taxon>
        <taxon>Eurotiomycetidae</taxon>
        <taxon>Eurotiales</taxon>
        <taxon>Trichocomaceae</taxon>
        <taxon>Talaromyces</taxon>
        <taxon>Talaromyces sect. Bacilispori</taxon>
    </lineage>
</organism>
<accession>A0AAD4L335</accession>
<dbReference type="RefSeq" id="XP_046078326.1">
    <property type="nucleotide sequence ID" value="XM_046221423.1"/>
</dbReference>
<feature type="region of interest" description="Disordered" evidence="1">
    <location>
        <begin position="234"/>
        <end position="292"/>
    </location>
</feature>
<dbReference type="EMBL" id="JAJTJA010000001">
    <property type="protein sequence ID" value="KAH8705705.1"/>
    <property type="molecule type" value="Genomic_DNA"/>
</dbReference>
<reference evidence="2" key="1">
    <citation type="submission" date="2021-12" db="EMBL/GenBank/DDBJ databases">
        <title>Convergent genome expansion in fungi linked to evolution of root-endophyte symbiosis.</title>
        <authorList>
            <consortium name="DOE Joint Genome Institute"/>
            <person name="Ke Y.-H."/>
            <person name="Bonito G."/>
            <person name="Liao H.-L."/>
            <person name="Looney B."/>
            <person name="Rojas-Flechas A."/>
            <person name="Nash J."/>
            <person name="Hameed K."/>
            <person name="Schadt C."/>
            <person name="Martin F."/>
            <person name="Crous P.W."/>
            <person name="Miettinen O."/>
            <person name="Magnuson J.K."/>
            <person name="Labbe J."/>
            <person name="Jacobson D."/>
            <person name="Doktycz M.J."/>
            <person name="Veneault-Fourrey C."/>
            <person name="Kuo A."/>
            <person name="Mondo S."/>
            <person name="Calhoun S."/>
            <person name="Riley R."/>
            <person name="Ohm R."/>
            <person name="LaButti K."/>
            <person name="Andreopoulos B."/>
            <person name="Pangilinan J."/>
            <person name="Nolan M."/>
            <person name="Tritt A."/>
            <person name="Clum A."/>
            <person name="Lipzen A."/>
            <person name="Daum C."/>
            <person name="Barry K."/>
            <person name="Grigoriev I.V."/>
            <person name="Vilgalys R."/>
        </authorList>
    </citation>
    <scope>NUCLEOTIDE SEQUENCE</scope>
    <source>
        <strain evidence="2">PMI_201</strain>
    </source>
</reference>